<keyword evidence="1" id="KW-0880">Kelch repeat</keyword>
<feature type="compositionally biased region" description="Basic and acidic residues" evidence="3">
    <location>
        <begin position="1013"/>
        <end position="1025"/>
    </location>
</feature>
<reference evidence="5" key="1">
    <citation type="submission" date="2025-08" db="UniProtKB">
        <authorList>
            <consortium name="Ensembl"/>
        </authorList>
    </citation>
    <scope>IDENTIFICATION</scope>
</reference>
<dbReference type="GO" id="GO:0061158">
    <property type="term" value="P:3'-UTR-mediated mRNA destabilization"/>
    <property type="evidence" value="ECO:0007669"/>
    <property type="project" value="TreeGrafter"/>
</dbReference>
<dbReference type="InterPro" id="IPR042835">
    <property type="entry name" value="PLEKHN1"/>
</dbReference>
<dbReference type="InterPro" id="IPR001849">
    <property type="entry name" value="PH_domain"/>
</dbReference>
<dbReference type="Gene3D" id="3.30.710.10">
    <property type="entry name" value="Potassium Channel Kv1.1, Chain A"/>
    <property type="match status" value="1"/>
</dbReference>
<dbReference type="InterPro" id="IPR000210">
    <property type="entry name" value="BTB/POZ_dom"/>
</dbReference>
<dbReference type="PROSITE" id="PS50097">
    <property type="entry name" value="BTB"/>
    <property type="match status" value="1"/>
</dbReference>
<protein>
    <submittedName>
        <fullName evidence="5">Kelch like family member 17</fullName>
    </submittedName>
</protein>
<dbReference type="GO" id="GO:1901612">
    <property type="term" value="F:cardiolipin binding"/>
    <property type="evidence" value="ECO:0007669"/>
    <property type="project" value="InterPro"/>
</dbReference>
<dbReference type="SMART" id="SM00233">
    <property type="entry name" value="PH"/>
    <property type="match status" value="2"/>
</dbReference>
<dbReference type="InterPro" id="IPR015915">
    <property type="entry name" value="Kelch-typ_b-propeller"/>
</dbReference>
<dbReference type="InterPro" id="IPR006652">
    <property type="entry name" value="Kelch_1"/>
</dbReference>
<dbReference type="PRINTS" id="PR00501">
    <property type="entry name" value="KELCHREPEAT"/>
</dbReference>
<reference evidence="5" key="2">
    <citation type="submission" date="2025-09" db="UniProtKB">
        <authorList>
            <consortium name="Ensembl"/>
        </authorList>
    </citation>
    <scope>IDENTIFICATION</scope>
</reference>
<dbReference type="SUPFAM" id="SSF54695">
    <property type="entry name" value="POZ domain"/>
    <property type="match status" value="1"/>
</dbReference>
<dbReference type="GO" id="GO:0043065">
    <property type="term" value="P:positive regulation of apoptotic process"/>
    <property type="evidence" value="ECO:0007669"/>
    <property type="project" value="InterPro"/>
</dbReference>
<dbReference type="Proteomes" id="UP000472241">
    <property type="component" value="Unplaced"/>
</dbReference>
<dbReference type="CDD" id="cd18246">
    <property type="entry name" value="BTB_POZ_KLHL17_actinfilin"/>
    <property type="match status" value="1"/>
</dbReference>
<feature type="region of interest" description="Disordered" evidence="3">
    <location>
        <begin position="894"/>
        <end position="1047"/>
    </location>
</feature>
<dbReference type="SMART" id="SM00875">
    <property type="entry name" value="BACK"/>
    <property type="match status" value="1"/>
</dbReference>
<evidence type="ECO:0000256" key="1">
    <source>
        <dbReference type="ARBA" id="ARBA00022441"/>
    </source>
</evidence>
<evidence type="ECO:0000259" key="4">
    <source>
        <dbReference type="PROSITE" id="PS50097"/>
    </source>
</evidence>
<dbReference type="InterPro" id="IPR011993">
    <property type="entry name" value="PH-like_dom_sf"/>
</dbReference>
<organism evidence="5 6">
    <name type="scientific">Lynx canadensis</name>
    <name type="common">Canada lynx</name>
    <name type="synonym">Felis canadensis</name>
    <dbReference type="NCBI Taxonomy" id="61383"/>
    <lineage>
        <taxon>Eukaryota</taxon>
        <taxon>Metazoa</taxon>
        <taxon>Chordata</taxon>
        <taxon>Craniata</taxon>
        <taxon>Vertebrata</taxon>
        <taxon>Euteleostomi</taxon>
        <taxon>Mammalia</taxon>
        <taxon>Eutheria</taxon>
        <taxon>Laurasiatheria</taxon>
        <taxon>Carnivora</taxon>
        <taxon>Feliformia</taxon>
        <taxon>Felidae</taxon>
        <taxon>Felinae</taxon>
        <taxon>Lynx</taxon>
    </lineage>
</organism>
<dbReference type="GO" id="GO:0070300">
    <property type="term" value="F:phosphatidic acid binding"/>
    <property type="evidence" value="ECO:0007669"/>
    <property type="project" value="TreeGrafter"/>
</dbReference>
<dbReference type="GO" id="GO:0031966">
    <property type="term" value="C:mitochondrial membrane"/>
    <property type="evidence" value="ECO:0007669"/>
    <property type="project" value="TreeGrafter"/>
</dbReference>
<dbReference type="GO" id="GO:0016567">
    <property type="term" value="P:protein ubiquitination"/>
    <property type="evidence" value="ECO:0007669"/>
    <property type="project" value="UniProtKB-UniPathway"/>
</dbReference>
<dbReference type="SMART" id="SM00225">
    <property type="entry name" value="BTB"/>
    <property type="match status" value="1"/>
</dbReference>
<proteinExistence type="predicted"/>
<dbReference type="SUPFAM" id="SSF117281">
    <property type="entry name" value="Kelch motif"/>
    <property type="match status" value="1"/>
</dbReference>
<feature type="compositionally biased region" description="Polar residues" evidence="3">
    <location>
        <begin position="938"/>
        <end position="956"/>
    </location>
</feature>
<evidence type="ECO:0000256" key="2">
    <source>
        <dbReference type="ARBA" id="ARBA00022737"/>
    </source>
</evidence>
<feature type="domain" description="BTB" evidence="4">
    <location>
        <begin position="40"/>
        <end position="107"/>
    </location>
</feature>
<evidence type="ECO:0000256" key="3">
    <source>
        <dbReference type="SAM" id="MobiDB-lite"/>
    </source>
</evidence>
<evidence type="ECO:0000313" key="6">
    <source>
        <dbReference type="Proteomes" id="UP000472241"/>
    </source>
</evidence>
<dbReference type="InterPro" id="IPR011705">
    <property type="entry name" value="BACK"/>
</dbReference>
<accession>A0A667HZJ6</accession>
<dbReference type="AlphaFoldDB" id="A0A667HZJ6"/>
<keyword evidence="2" id="KW-0677">Repeat</keyword>
<dbReference type="GO" id="GO:0005856">
    <property type="term" value="C:cytoskeleton"/>
    <property type="evidence" value="ECO:0007669"/>
    <property type="project" value="TreeGrafter"/>
</dbReference>
<dbReference type="GO" id="GO:0001786">
    <property type="term" value="F:phosphatidylserine binding"/>
    <property type="evidence" value="ECO:0007669"/>
    <property type="project" value="TreeGrafter"/>
</dbReference>
<feature type="compositionally biased region" description="Low complexity" evidence="3">
    <location>
        <begin position="1069"/>
        <end position="1099"/>
    </location>
</feature>
<dbReference type="FunFam" id="3.30.710.10:FF:000001">
    <property type="entry name" value="Kelch-like family member 20"/>
    <property type="match status" value="1"/>
</dbReference>
<feature type="compositionally biased region" description="Low complexity" evidence="3">
    <location>
        <begin position="903"/>
        <end position="913"/>
    </location>
</feature>
<dbReference type="Pfam" id="PF24681">
    <property type="entry name" value="Kelch_KLHDC2_KLHL20_DRC7"/>
    <property type="match status" value="1"/>
</dbReference>
<dbReference type="Pfam" id="PF00651">
    <property type="entry name" value="BTB"/>
    <property type="match status" value="1"/>
</dbReference>
<dbReference type="InterPro" id="IPR011333">
    <property type="entry name" value="SKP1/BTB/POZ_sf"/>
</dbReference>
<sequence>MEGAMQLLSREGHTVSHNSKRHYHDAFVAMSRMRQRGLLCDIVLHVAAKEIRAHKVVLASCSPYFHAMFTNEMSESRQTHVTLHDIDPQALDQLVQFAYTAEIVVGEGNVQTLLPAASLLQLNGVRDACCKFLLSQLDPSNCLGIRGFADTHSCGDLLKAAHRYVLQHFVDVAKTEEFMLLPLKQVLELVSSDSLNVPSEEDVYRAVLSWVKHDVDSRRQHVPRLMKCVRLPLLSRDFLLGHVDAESLVRHHPDCKDLLIEALKFHLLPEQRGVLGTSRTRPRRCEGAGPVLFAVGGGSLFAIHGDCEAYDTRTDRWHVVASMSTRRARVGVAAVGNRLYAVGGYDGTSDLATVESYDPVTNTWQPEVSMGTRRSCLGVAALHGLLYAAGGYDGASCLNSAERYDPLTGTWTSIAAMSTRRRYVRVAMLDGNLYAVGGYDSSSHLATVEKYEPQVNAWTPVASMLSRRSSAGVAVLEGALYVAGGNDGTSCLNSVERYSPKAGAWESVAPMNIRRSTHDLVAMDGWLYAVGGNDGSSSLNSIEKYNPRTNKEDGARKLAGLFGTEAGPDGDTTADKIFYYVPGTDIPDLESQRENLEQPFLSVFKKGRPRVPVRNLGKVIHYAKVQLRFQHSQDISDCFLELFPSYLYFQAHGSKGLTFQGLLPLMELSVCPLEGSREPAFQITGPLPAPLLVLCSSQAELGRWLYHLEKQMALAGGLQHCHSSPPQGLPEDELPWTLQRRLTRLRTASGRQMVGSAICASRVKLQHLPSQEQWDRLLVLYPTSLAIFSEEADGLCFKGELPLSAIHINLEEKEKRIRSFLIEGGWRPGLGGRARASRVPQLFSGALRGASVARPPHSVRVLGRLINTIRVLCASYEDYSHWLLCLQTVSHGDGAPPPPGPESLPGLRVSSQVLGGGRGSLSSDGRTSWGSGCPAPPSTHTSHSLPESSVPSTTGCPAQPVPDQANPGGSGTSRQRAEPRRSSSSRSPRNKARAEGPGPATALFLDLTKLSKHSPEGNPEARDQPPEAPRSPLYADPYTPPATSYHKIADVQGLDEFLSAMQSSLGPESSSAFPSVPVSVPVSDPSSGLSGPHLLSKKGALQPRASQRHRGSVQGQGPPPPDSPQHVSPVREVSPDPLLPPSGE</sequence>
<keyword evidence="6" id="KW-1185">Reference proteome</keyword>
<gene>
    <name evidence="5" type="primary">KLHL17</name>
</gene>
<dbReference type="FunFam" id="1.25.40.420:FF:000001">
    <property type="entry name" value="Kelch-like family member 12"/>
    <property type="match status" value="1"/>
</dbReference>
<dbReference type="Gene3D" id="1.25.40.420">
    <property type="match status" value="1"/>
</dbReference>
<evidence type="ECO:0000313" key="5">
    <source>
        <dbReference type="Ensembl" id="ENSLCNP00005025480.1"/>
    </source>
</evidence>
<dbReference type="Gene3D" id="2.120.10.80">
    <property type="entry name" value="Kelch-type beta propeller"/>
    <property type="match status" value="1"/>
</dbReference>
<dbReference type="Pfam" id="PF07707">
    <property type="entry name" value="BACK"/>
    <property type="match status" value="1"/>
</dbReference>
<dbReference type="FunFam" id="2.120.10.80:FF:000019">
    <property type="entry name" value="Kelch-like family member 17"/>
    <property type="match status" value="1"/>
</dbReference>
<dbReference type="Gene3D" id="2.30.29.30">
    <property type="entry name" value="Pleckstrin-homology domain (PH domain)/Phosphotyrosine-binding domain (PTB)"/>
    <property type="match status" value="2"/>
</dbReference>
<feature type="region of interest" description="Disordered" evidence="3">
    <location>
        <begin position="1062"/>
        <end position="1144"/>
    </location>
</feature>
<name>A0A667HZJ6_LYNCA</name>
<dbReference type="PANTHER" id="PTHR46882">
    <property type="entry name" value="PLECKSTRIN HOMOLOGY DOMAIN-CONTAINING FAMILY N MEMBER 1"/>
    <property type="match status" value="1"/>
</dbReference>
<dbReference type="PANTHER" id="PTHR46882:SF1">
    <property type="entry name" value="PLECKSTRIN HOMOLOGY DOMAIN-CONTAINING FAMILY N MEMBER 1"/>
    <property type="match status" value="1"/>
</dbReference>
<dbReference type="UniPathway" id="UPA00143"/>
<dbReference type="SUPFAM" id="SSF50729">
    <property type="entry name" value="PH domain-like"/>
    <property type="match status" value="2"/>
</dbReference>
<dbReference type="Ensembl" id="ENSLCNT00005028475.1">
    <property type="protein sequence ID" value="ENSLCNP00005025480.1"/>
    <property type="gene ID" value="ENSLCNG00005016489.1"/>
</dbReference>
<dbReference type="SMART" id="SM00612">
    <property type="entry name" value="Kelch"/>
    <property type="match status" value="6"/>
</dbReference>
<dbReference type="GO" id="GO:1901981">
    <property type="term" value="F:phosphatidylinositol phosphate binding"/>
    <property type="evidence" value="ECO:0007669"/>
    <property type="project" value="TreeGrafter"/>
</dbReference>
<dbReference type="GO" id="GO:0001666">
    <property type="term" value="P:response to hypoxia"/>
    <property type="evidence" value="ECO:0007669"/>
    <property type="project" value="TreeGrafter"/>
</dbReference>